<name>A0A7X5HY10_9FIRM</name>
<gene>
    <name evidence="5" type="ORF">GXN74_13485</name>
</gene>
<feature type="domain" description="CdaR GGDEF-like" evidence="4">
    <location>
        <begin position="146"/>
        <end position="263"/>
    </location>
</feature>
<dbReference type="InterPro" id="IPR008599">
    <property type="entry name" value="Diacid_rec"/>
</dbReference>
<evidence type="ECO:0000259" key="3">
    <source>
        <dbReference type="Pfam" id="PF13556"/>
    </source>
</evidence>
<reference evidence="5 6" key="1">
    <citation type="submission" date="2020-01" db="EMBL/GenBank/DDBJ databases">
        <title>Anaeroalcalibacter tamaniensis gen. nov., sp. nov., moderately halophilic strictly anaerobic fermenter bacterium from mud volcano of Taman peninsula.</title>
        <authorList>
            <person name="Frolova A."/>
            <person name="Merkel A.Y."/>
            <person name="Slobodkin A.I."/>
        </authorList>
    </citation>
    <scope>NUCLEOTIDE SEQUENCE [LARGE SCALE GENOMIC DNA]</scope>
    <source>
        <strain evidence="5 6">F-3ap</strain>
    </source>
</reference>
<dbReference type="AlphaFoldDB" id="A0A7X5HY10"/>
<dbReference type="InterPro" id="IPR025736">
    <property type="entry name" value="PucR_C-HTH_dom"/>
</dbReference>
<dbReference type="RefSeq" id="WP_162371469.1">
    <property type="nucleotide sequence ID" value="NZ_JAAEEH010000057.1"/>
</dbReference>
<dbReference type="Proteomes" id="UP000461585">
    <property type="component" value="Unassembled WGS sequence"/>
</dbReference>
<evidence type="ECO:0000259" key="2">
    <source>
        <dbReference type="Pfam" id="PF05651"/>
    </source>
</evidence>
<comment type="caution">
    <text evidence="5">The sequence shown here is derived from an EMBL/GenBank/DDBJ whole genome shotgun (WGS) entry which is preliminary data.</text>
</comment>
<evidence type="ECO:0008006" key="7">
    <source>
        <dbReference type="Google" id="ProtNLM"/>
    </source>
</evidence>
<dbReference type="InterPro" id="IPR042070">
    <property type="entry name" value="PucR_C-HTH_sf"/>
</dbReference>
<dbReference type="InterPro" id="IPR051448">
    <property type="entry name" value="CdaR-like_regulators"/>
</dbReference>
<sequence length="389" mass="45143">MLKKEECQSIIGRLSHIVNFDINIMDLEGMVVASTDGQRISEIHRGALHCIKNEQQLVIDQENIESYPGCKEGINIPLYNNDALIGVLGVSGMAEKVTDIAFILKELVEHIVLENRNQQFKVLQQEALRSFFVELFNAGYRTDYDVLLNRAKLLEFDHESSRVLILGQIVHWEEHQDGVSHEVMKKRVLNTIRHHIDVDDVSLLLYEEFFVIIIKWRANMESYLERMIHAIRERLQVDVRMVVGGRCDHISDYGKRYHAAKRVSDLSRTLALPMGVHFAHRYELELLLGSLSDGAMGEYLEKYGDIFKSYHEDKNTSELIEIIKTYFECNMNIGETAQALYVHRNTVGYRLNKFKEQFKVNINKPFDCMKIYLAIKMLDQKMSRDGEVE</sequence>
<proteinExistence type="inferred from homology"/>
<dbReference type="Pfam" id="PF13556">
    <property type="entry name" value="HTH_30"/>
    <property type="match status" value="1"/>
</dbReference>
<evidence type="ECO:0000259" key="4">
    <source>
        <dbReference type="Pfam" id="PF17853"/>
    </source>
</evidence>
<evidence type="ECO:0000256" key="1">
    <source>
        <dbReference type="ARBA" id="ARBA00006754"/>
    </source>
</evidence>
<dbReference type="Pfam" id="PF17853">
    <property type="entry name" value="GGDEF_2"/>
    <property type="match status" value="1"/>
</dbReference>
<evidence type="ECO:0000313" key="5">
    <source>
        <dbReference type="EMBL" id="NDL68750.1"/>
    </source>
</evidence>
<dbReference type="InterPro" id="IPR009057">
    <property type="entry name" value="Homeodomain-like_sf"/>
</dbReference>
<dbReference type="PANTHER" id="PTHR33744:SF16">
    <property type="entry name" value="CARBOHYDRATE DIACID REGULATOR"/>
    <property type="match status" value="1"/>
</dbReference>
<accession>A0A7X5HY10</accession>
<dbReference type="InterPro" id="IPR041522">
    <property type="entry name" value="CdaR_GGDEF"/>
</dbReference>
<dbReference type="PANTHER" id="PTHR33744">
    <property type="entry name" value="CARBOHYDRATE DIACID REGULATOR"/>
    <property type="match status" value="1"/>
</dbReference>
<dbReference type="SUPFAM" id="SSF46689">
    <property type="entry name" value="Homeodomain-like"/>
    <property type="match status" value="1"/>
</dbReference>
<evidence type="ECO:0000313" key="6">
    <source>
        <dbReference type="Proteomes" id="UP000461585"/>
    </source>
</evidence>
<dbReference type="Pfam" id="PF05651">
    <property type="entry name" value="Diacid_rec"/>
    <property type="match status" value="1"/>
</dbReference>
<feature type="domain" description="Putative sugar diacid recognition" evidence="2">
    <location>
        <begin position="3"/>
        <end position="134"/>
    </location>
</feature>
<keyword evidence="6" id="KW-1185">Reference proteome</keyword>
<protein>
    <recommendedName>
        <fullName evidence="7">Carbohydrate diacid regulator</fullName>
    </recommendedName>
</protein>
<feature type="domain" description="PucR C-terminal helix-turn-helix" evidence="3">
    <location>
        <begin position="319"/>
        <end position="376"/>
    </location>
</feature>
<comment type="similarity">
    <text evidence="1">Belongs to the CdaR family.</text>
</comment>
<dbReference type="Gene3D" id="1.10.10.2840">
    <property type="entry name" value="PucR C-terminal helix-turn-helix domain"/>
    <property type="match status" value="1"/>
</dbReference>
<organism evidence="5 6">
    <name type="scientific">Anaerotalea alkaliphila</name>
    <dbReference type="NCBI Taxonomy" id="2662126"/>
    <lineage>
        <taxon>Bacteria</taxon>
        <taxon>Bacillati</taxon>
        <taxon>Bacillota</taxon>
        <taxon>Clostridia</taxon>
        <taxon>Eubacteriales</taxon>
        <taxon>Anaerotalea</taxon>
    </lineage>
</organism>
<dbReference type="EMBL" id="JAAEEH010000057">
    <property type="protein sequence ID" value="NDL68750.1"/>
    <property type="molecule type" value="Genomic_DNA"/>
</dbReference>